<evidence type="ECO:0000256" key="3">
    <source>
        <dbReference type="PIRSR" id="PIRSR637359-1"/>
    </source>
</evidence>
<feature type="binding site" evidence="4">
    <location>
        <position position="388"/>
    </location>
    <ligand>
        <name>3'-phosphoadenylyl sulfate</name>
        <dbReference type="ChEBI" id="CHEBI:58339"/>
    </ligand>
</feature>
<dbReference type="Pfam" id="PF00685">
    <property type="entry name" value="Sulfotransfer_1"/>
    <property type="match status" value="1"/>
</dbReference>
<evidence type="ECO:0000256" key="4">
    <source>
        <dbReference type="PIRSR" id="PIRSR637359-2"/>
    </source>
</evidence>
<dbReference type="PANTHER" id="PTHR10605">
    <property type="entry name" value="HEPARAN SULFATE SULFOTRANSFERASE"/>
    <property type="match status" value="1"/>
</dbReference>
<reference evidence="7" key="1">
    <citation type="submission" date="2021-01" db="EMBL/GenBank/DDBJ databases">
        <authorList>
            <person name="Corre E."/>
            <person name="Pelletier E."/>
            <person name="Niang G."/>
            <person name="Scheremetjew M."/>
            <person name="Finn R."/>
            <person name="Kale V."/>
            <person name="Holt S."/>
            <person name="Cochrane G."/>
            <person name="Meng A."/>
            <person name="Brown T."/>
            <person name="Cohen L."/>
        </authorList>
    </citation>
    <scope>NUCLEOTIDE SEQUENCE</scope>
    <source>
        <strain evidence="7">CCMP125</strain>
    </source>
</reference>
<evidence type="ECO:0000256" key="1">
    <source>
        <dbReference type="ARBA" id="ARBA00022679"/>
    </source>
</evidence>
<keyword evidence="1" id="KW-0808">Transferase</keyword>
<dbReference type="SUPFAM" id="SSF52540">
    <property type="entry name" value="P-loop containing nucleoside triphosphate hydrolases"/>
    <property type="match status" value="1"/>
</dbReference>
<keyword evidence="2" id="KW-0325">Glycoprotein</keyword>
<dbReference type="AlphaFoldDB" id="A0A7S2YQE0"/>
<evidence type="ECO:0000256" key="5">
    <source>
        <dbReference type="SAM" id="Phobius"/>
    </source>
</evidence>
<gene>
    <name evidence="7" type="ORF">APAL1065_LOCUS24027</name>
</gene>
<dbReference type="Gene3D" id="3.40.50.300">
    <property type="entry name" value="P-loop containing nucleotide triphosphate hydrolases"/>
    <property type="match status" value="1"/>
</dbReference>
<accession>A0A7S2YQE0</accession>
<keyword evidence="5" id="KW-0472">Membrane</keyword>
<dbReference type="InterPro" id="IPR027417">
    <property type="entry name" value="P-loop_NTPase"/>
</dbReference>
<sequence>MRIKGVSPQPWQLGWLVRSPKTMIAMLLGLYFLVAIGFHFRIRQIPQPHQLQDPTHGVALPNAAQSFLDPTDPKQAVHRNLDQFITVGGVIYRPGVHYNCTKQNGNSITIPRLPTFIIVGVQKGGTSALNALLSKHRRIMKPAYFEPHFFDQHPAIIKQKTVQKVHALEGKEKLRLDDAAAVVKGGVHTYQTPPLVCDLRETYASSCFYKGQVMHYPAMLTYEKTPAYILTEGAPTTIKTIAPWTKIIVSLRNPVDRAFSNFKMMLSRAKNPSNKTFEDVLSKDLAALRHHGFSVPDNEPFPKVELDEKQLKNRRWKFQNYIYRSIYVDQLRPWLEKYKVGENLLIVRYERLNSHPDVVLRDILEFLQIPDHAFRYKEMVKSYSPTFWKTSAGSNATSAAGASAARKLTFRSETRAYLKRLFEPYNQQLAELLGESEWKDIWNGTERY</sequence>
<evidence type="ECO:0000313" key="7">
    <source>
        <dbReference type="EMBL" id="CAD9988793.1"/>
    </source>
</evidence>
<evidence type="ECO:0000259" key="6">
    <source>
        <dbReference type="Pfam" id="PF00685"/>
    </source>
</evidence>
<keyword evidence="5" id="KW-0812">Transmembrane</keyword>
<name>A0A7S2YQE0_9STRA</name>
<feature type="binding site" evidence="4">
    <location>
        <position position="260"/>
    </location>
    <ligand>
        <name>3'-phosphoadenylyl sulfate</name>
        <dbReference type="ChEBI" id="CHEBI:58339"/>
    </ligand>
</feature>
<keyword evidence="5" id="KW-1133">Transmembrane helix</keyword>
<dbReference type="InterPro" id="IPR000863">
    <property type="entry name" value="Sulfotransferase_dom"/>
</dbReference>
<feature type="transmembrane region" description="Helical" evidence="5">
    <location>
        <begin position="21"/>
        <end position="40"/>
    </location>
</feature>
<organism evidence="7">
    <name type="scientific">Entomoneis paludosa</name>
    <dbReference type="NCBI Taxonomy" id="265537"/>
    <lineage>
        <taxon>Eukaryota</taxon>
        <taxon>Sar</taxon>
        <taxon>Stramenopiles</taxon>
        <taxon>Ochrophyta</taxon>
        <taxon>Bacillariophyta</taxon>
        <taxon>Bacillariophyceae</taxon>
        <taxon>Bacillariophycidae</taxon>
        <taxon>Entomoneidaceae</taxon>
        <taxon>Entomoneis</taxon>
    </lineage>
</organism>
<feature type="active site" description="For sulfotransferase activity" evidence="3">
    <location>
        <position position="123"/>
    </location>
</feature>
<dbReference type="EMBL" id="HBHT01035734">
    <property type="protein sequence ID" value="CAD9988793.1"/>
    <property type="molecule type" value="Transcribed_RNA"/>
</dbReference>
<dbReference type="PANTHER" id="PTHR10605:SF56">
    <property type="entry name" value="BIFUNCTIONAL HEPARAN SULFATE N-DEACETYLASE_N-SULFOTRANSFERASE"/>
    <property type="match status" value="1"/>
</dbReference>
<proteinExistence type="predicted"/>
<dbReference type="InterPro" id="IPR037359">
    <property type="entry name" value="NST/OST"/>
</dbReference>
<protein>
    <recommendedName>
        <fullName evidence="6">Sulfotransferase domain-containing protein</fullName>
    </recommendedName>
</protein>
<feature type="binding site" evidence="4">
    <location>
        <position position="252"/>
    </location>
    <ligand>
        <name>3'-phosphoadenylyl sulfate</name>
        <dbReference type="ChEBI" id="CHEBI:58339"/>
    </ligand>
</feature>
<dbReference type="GO" id="GO:0008146">
    <property type="term" value="F:sulfotransferase activity"/>
    <property type="evidence" value="ECO:0007669"/>
    <property type="project" value="InterPro"/>
</dbReference>
<feature type="domain" description="Sulfotransferase" evidence="6">
    <location>
        <begin position="115"/>
        <end position="395"/>
    </location>
</feature>
<evidence type="ECO:0000256" key="2">
    <source>
        <dbReference type="ARBA" id="ARBA00023180"/>
    </source>
</evidence>